<evidence type="ECO:0000313" key="2">
    <source>
        <dbReference type="Proteomes" id="UP000198565"/>
    </source>
</evidence>
<proteinExistence type="predicted"/>
<dbReference type="EMBL" id="FOTR01000006">
    <property type="protein sequence ID" value="SFL98535.1"/>
    <property type="molecule type" value="Genomic_DNA"/>
</dbReference>
<sequence>MMKMYFTKGQARGVNYFIRLQIVEGVIKMKNNEKNKVYIISGPAGVGKSTTSKELVKQLKQSAYVSGDDISHMHINGRLKPWESKEELALIWNNILSLTKNFISFGIDIVIDYVTFPEEAKWLSENLVNLDVEVKYIVLWTDNKTLINRDNMRQPEYRMGDRCLMLVDEFMESNLDKKHLFDTSNNICEISLVIDEIKENQKYKVI</sequence>
<accession>A0A1I4M6D0</accession>
<reference evidence="2" key="1">
    <citation type="submission" date="2016-10" db="EMBL/GenBank/DDBJ databases">
        <authorList>
            <person name="Varghese N."/>
            <person name="Submissions S."/>
        </authorList>
    </citation>
    <scope>NUCLEOTIDE SEQUENCE [LARGE SCALE GENOMIC DNA]</scope>
    <source>
        <strain evidence="2">CGMCC 1.4250</strain>
    </source>
</reference>
<gene>
    <name evidence="1" type="ORF">SAMN04487943_10638</name>
</gene>
<dbReference type="SUPFAM" id="SSF52540">
    <property type="entry name" value="P-loop containing nucleoside triphosphate hydrolases"/>
    <property type="match status" value="1"/>
</dbReference>
<keyword evidence="2" id="KW-1185">Reference proteome</keyword>
<dbReference type="Proteomes" id="UP000198565">
    <property type="component" value="Unassembled WGS sequence"/>
</dbReference>
<dbReference type="STRING" id="334253.SAMN04487943_10638"/>
<protein>
    <submittedName>
        <fullName evidence="1">AAA domain-containing protein</fullName>
    </submittedName>
</protein>
<dbReference type="Pfam" id="PF13671">
    <property type="entry name" value="AAA_33"/>
    <property type="match status" value="1"/>
</dbReference>
<dbReference type="AlphaFoldDB" id="A0A1I4M6D0"/>
<dbReference type="Gene3D" id="3.40.50.300">
    <property type="entry name" value="P-loop containing nucleotide triphosphate hydrolases"/>
    <property type="match status" value="1"/>
</dbReference>
<evidence type="ECO:0000313" key="1">
    <source>
        <dbReference type="EMBL" id="SFL98535.1"/>
    </source>
</evidence>
<name>A0A1I4M6D0_9BACI</name>
<organism evidence="1 2">
    <name type="scientific">Gracilibacillus orientalis</name>
    <dbReference type="NCBI Taxonomy" id="334253"/>
    <lineage>
        <taxon>Bacteria</taxon>
        <taxon>Bacillati</taxon>
        <taxon>Bacillota</taxon>
        <taxon>Bacilli</taxon>
        <taxon>Bacillales</taxon>
        <taxon>Bacillaceae</taxon>
        <taxon>Gracilibacillus</taxon>
    </lineage>
</organism>
<dbReference type="InterPro" id="IPR027417">
    <property type="entry name" value="P-loop_NTPase"/>
</dbReference>